<proteinExistence type="predicted"/>
<dbReference type="InterPro" id="IPR010982">
    <property type="entry name" value="Lambda_DNA-bd_dom_sf"/>
</dbReference>
<evidence type="ECO:0000259" key="1">
    <source>
        <dbReference type="PROSITE" id="PS50943"/>
    </source>
</evidence>
<dbReference type="Proteomes" id="UP000013750">
    <property type="component" value="Unassembled WGS sequence"/>
</dbReference>
<dbReference type="HOGENOM" id="CLU_3251158_0_0_9"/>
<evidence type="ECO:0000313" key="3">
    <source>
        <dbReference type="Proteomes" id="UP000013750"/>
    </source>
</evidence>
<dbReference type="SUPFAM" id="SSF47413">
    <property type="entry name" value="lambda repressor-like DNA-binding domains"/>
    <property type="match status" value="1"/>
</dbReference>
<name>R2XNF8_9ENTE</name>
<evidence type="ECO:0000313" key="2">
    <source>
        <dbReference type="EMBL" id="EOI51517.1"/>
    </source>
</evidence>
<dbReference type="GO" id="GO:0003677">
    <property type="term" value="F:DNA binding"/>
    <property type="evidence" value="ECO:0007669"/>
    <property type="project" value="InterPro"/>
</dbReference>
<dbReference type="EMBL" id="AJDQ01000034">
    <property type="protein sequence ID" value="EOI51517.1"/>
    <property type="molecule type" value="Genomic_DNA"/>
</dbReference>
<dbReference type="Gene3D" id="1.10.260.40">
    <property type="entry name" value="lambda repressor-like DNA-binding domains"/>
    <property type="match status" value="1"/>
</dbReference>
<organism evidence="2 3">
    <name type="scientific">Enterococcus gilvus ATCC BAA-350</name>
    <dbReference type="NCBI Taxonomy" id="1158614"/>
    <lineage>
        <taxon>Bacteria</taxon>
        <taxon>Bacillati</taxon>
        <taxon>Bacillota</taxon>
        <taxon>Bacilli</taxon>
        <taxon>Lactobacillales</taxon>
        <taxon>Enterococcaceae</taxon>
        <taxon>Enterococcus</taxon>
    </lineage>
</organism>
<gene>
    <name evidence="2" type="ORF">UKC_04192</name>
</gene>
<feature type="domain" description="HTH cro/C1-type" evidence="1">
    <location>
        <begin position="1"/>
        <end position="38"/>
    </location>
</feature>
<comment type="caution">
    <text evidence="2">The sequence shown here is derived from an EMBL/GenBank/DDBJ whole genome shotgun (WGS) entry which is preliminary data.</text>
</comment>
<dbReference type="Pfam" id="PF01381">
    <property type="entry name" value="HTH_3"/>
    <property type="match status" value="1"/>
</dbReference>
<dbReference type="PROSITE" id="PS50943">
    <property type="entry name" value="HTH_CROC1"/>
    <property type="match status" value="1"/>
</dbReference>
<protein>
    <recommendedName>
        <fullName evidence="1">HTH cro/C1-type domain-containing protein</fullName>
    </recommendedName>
</protein>
<dbReference type="CDD" id="cd00093">
    <property type="entry name" value="HTH_XRE"/>
    <property type="match status" value="1"/>
</dbReference>
<accession>R2XNF8</accession>
<dbReference type="InterPro" id="IPR001387">
    <property type="entry name" value="Cro/C1-type_HTH"/>
</dbReference>
<dbReference type="AlphaFoldDB" id="R2XNF8"/>
<sequence>MGIHKTSIYRLKNGETKHPRYKLICQIADALGVPTEDFRIDV</sequence>
<reference evidence="2 3" key="1">
    <citation type="submission" date="2013-02" db="EMBL/GenBank/DDBJ databases">
        <title>The Genome Sequence of Enterococcus gilvus ATCC BAA-350.</title>
        <authorList>
            <consortium name="The Broad Institute Genome Sequencing Platform"/>
            <consortium name="The Broad Institute Genome Sequencing Center for Infectious Disease"/>
            <person name="Earl A.M."/>
            <person name="Gilmore M.S."/>
            <person name="Lebreton F."/>
            <person name="Walker B."/>
            <person name="Young S.K."/>
            <person name="Zeng Q."/>
            <person name="Gargeya S."/>
            <person name="Fitzgerald M."/>
            <person name="Haas B."/>
            <person name="Abouelleil A."/>
            <person name="Alvarado L."/>
            <person name="Arachchi H.M."/>
            <person name="Berlin A.M."/>
            <person name="Chapman S.B."/>
            <person name="Dewar J."/>
            <person name="Goldberg J."/>
            <person name="Griggs A."/>
            <person name="Gujja S."/>
            <person name="Hansen M."/>
            <person name="Howarth C."/>
            <person name="Imamovic A."/>
            <person name="Larimer J."/>
            <person name="McCowan C."/>
            <person name="Murphy C."/>
            <person name="Neiman D."/>
            <person name="Pearson M."/>
            <person name="Priest M."/>
            <person name="Roberts A."/>
            <person name="Saif S."/>
            <person name="Shea T."/>
            <person name="Sisk P."/>
            <person name="Sykes S."/>
            <person name="Wortman J."/>
            <person name="Nusbaum C."/>
            <person name="Birren B."/>
        </authorList>
    </citation>
    <scope>NUCLEOTIDE SEQUENCE [LARGE SCALE GENOMIC DNA]</scope>
    <source>
        <strain evidence="2 3">ATCC BAA-350</strain>
    </source>
</reference>
<dbReference type="RefSeq" id="WP_010782505.1">
    <property type="nucleotide sequence ID" value="NZ_KB946873.1"/>
</dbReference>